<feature type="region of interest" description="Disordered" evidence="1">
    <location>
        <begin position="104"/>
        <end position="148"/>
    </location>
</feature>
<organism evidence="2 3">
    <name type="scientific">Botrytis deweyae</name>
    <dbReference type="NCBI Taxonomy" id="2478750"/>
    <lineage>
        <taxon>Eukaryota</taxon>
        <taxon>Fungi</taxon>
        <taxon>Dikarya</taxon>
        <taxon>Ascomycota</taxon>
        <taxon>Pezizomycotina</taxon>
        <taxon>Leotiomycetes</taxon>
        <taxon>Helotiales</taxon>
        <taxon>Sclerotiniaceae</taxon>
        <taxon>Botrytis</taxon>
    </lineage>
</organism>
<reference evidence="2 3" key="1">
    <citation type="journal article" date="2020" name="Genome Biol. Evol.">
        <title>Comparative genomics of Sclerotiniaceae.</title>
        <authorList>
            <person name="Valero Jimenez C.A."/>
            <person name="Steentjes M."/>
            <person name="Scholten O.E."/>
            <person name="Van Kan J.A.L."/>
        </authorList>
    </citation>
    <scope>NUCLEOTIDE SEQUENCE [LARGE SCALE GENOMIC DNA]</scope>
    <source>
        <strain evidence="2 3">B1</strain>
    </source>
</reference>
<sequence length="148" mass="16868">MVASVKVRSPPTTICVRDHINLEIEYQGALARDNKDCSDMVGLEKIIGDEFKTWSLQARDAETIEDLMKRLEKWSRERGTRSEAASKVLTSDFISKHPNLAKSQILKDRIERQEKRKGLEAREKEKKSSGGKTHDKRSRSRAGGSSRR</sequence>
<gene>
    <name evidence="2" type="ORF">EAE98_005067</name>
</gene>
<proteinExistence type="predicted"/>
<name>A0ABQ7IQB8_9HELO</name>
<evidence type="ECO:0000313" key="3">
    <source>
        <dbReference type="Proteomes" id="UP000783213"/>
    </source>
</evidence>
<feature type="compositionally biased region" description="Basic and acidic residues" evidence="1">
    <location>
        <begin position="105"/>
        <end position="128"/>
    </location>
</feature>
<feature type="compositionally biased region" description="Basic residues" evidence="1">
    <location>
        <begin position="134"/>
        <end position="148"/>
    </location>
</feature>
<protein>
    <submittedName>
        <fullName evidence="2">Uncharacterized protein</fullName>
    </submittedName>
</protein>
<accession>A0ABQ7IQB8</accession>
<dbReference type="RefSeq" id="XP_038811338.1">
    <property type="nucleotide sequence ID" value="XM_038952688.1"/>
</dbReference>
<dbReference type="Proteomes" id="UP000783213">
    <property type="component" value="Unassembled WGS sequence"/>
</dbReference>
<comment type="caution">
    <text evidence="2">The sequence shown here is derived from an EMBL/GenBank/DDBJ whole genome shotgun (WGS) entry which is preliminary data.</text>
</comment>
<dbReference type="EMBL" id="RCSX01000009">
    <property type="protein sequence ID" value="KAF7930667.1"/>
    <property type="molecule type" value="Genomic_DNA"/>
</dbReference>
<keyword evidence="3" id="KW-1185">Reference proteome</keyword>
<evidence type="ECO:0000256" key="1">
    <source>
        <dbReference type="SAM" id="MobiDB-lite"/>
    </source>
</evidence>
<dbReference type="GeneID" id="62231841"/>
<evidence type="ECO:0000313" key="2">
    <source>
        <dbReference type="EMBL" id="KAF7930667.1"/>
    </source>
</evidence>